<evidence type="ECO:0000313" key="2">
    <source>
        <dbReference type="EMBL" id="KAK3402248.1"/>
    </source>
</evidence>
<name>A0AAE0UFL0_SORBR</name>
<evidence type="ECO:0000313" key="3">
    <source>
        <dbReference type="Proteomes" id="UP001281003"/>
    </source>
</evidence>
<dbReference type="PANTHER" id="PTHR33112:SF16">
    <property type="entry name" value="HETEROKARYON INCOMPATIBILITY DOMAIN-CONTAINING PROTEIN"/>
    <property type="match status" value="1"/>
</dbReference>
<dbReference type="InterPro" id="IPR010730">
    <property type="entry name" value="HET"/>
</dbReference>
<reference evidence="2" key="1">
    <citation type="journal article" date="2023" name="Mol. Phylogenet. Evol.">
        <title>Genome-scale phylogeny and comparative genomics of the fungal order Sordariales.</title>
        <authorList>
            <person name="Hensen N."/>
            <person name="Bonometti L."/>
            <person name="Westerberg I."/>
            <person name="Brannstrom I.O."/>
            <person name="Guillou S."/>
            <person name="Cros-Aarteil S."/>
            <person name="Calhoun S."/>
            <person name="Haridas S."/>
            <person name="Kuo A."/>
            <person name="Mondo S."/>
            <person name="Pangilinan J."/>
            <person name="Riley R."/>
            <person name="LaButti K."/>
            <person name="Andreopoulos B."/>
            <person name="Lipzen A."/>
            <person name="Chen C."/>
            <person name="Yan M."/>
            <person name="Daum C."/>
            <person name="Ng V."/>
            <person name="Clum A."/>
            <person name="Steindorff A."/>
            <person name="Ohm R.A."/>
            <person name="Martin F."/>
            <person name="Silar P."/>
            <person name="Natvig D.O."/>
            <person name="Lalanne C."/>
            <person name="Gautier V."/>
            <person name="Ament-Velasquez S.L."/>
            <person name="Kruys A."/>
            <person name="Hutchinson M.I."/>
            <person name="Powell A.J."/>
            <person name="Barry K."/>
            <person name="Miller A.N."/>
            <person name="Grigoriev I.V."/>
            <person name="Debuchy R."/>
            <person name="Gladieux P."/>
            <person name="Hiltunen Thoren M."/>
            <person name="Johannesson H."/>
        </authorList>
    </citation>
    <scope>NUCLEOTIDE SEQUENCE</scope>
    <source>
        <strain evidence="2">FGSC 1904</strain>
    </source>
</reference>
<comment type="caution">
    <text evidence="2">The sequence shown here is derived from an EMBL/GenBank/DDBJ whole genome shotgun (WGS) entry which is preliminary data.</text>
</comment>
<protein>
    <submittedName>
        <fullName evidence="2">HET-domain-containing protein</fullName>
    </submittedName>
</protein>
<reference evidence="2" key="2">
    <citation type="submission" date="2023-07" db="EMBL/GenBank/DDBJ databases">
        <authorList>
            <consortium name="Lawrence Berkeley National Laboratory"/>
            <person name="Haridas S."/>
            <person name="Hensen N."/>
            <person name="Bonometti L."/>
            <person name="Westerberg I."/>
            <person name="Brannstrom I.O."/>
            <person name="Guillou S."/>
            <person name="Cros-Aarteil S."/>
            <person name="Calhoun S."/>
            <person name="Kuo A."/>
            <person name="Mondo S."/>
            <person name="Pangilinan J."/>
            <person name="Riley R."/>
            <person name="LaButti K."/>
            <person name="Andreopoulos B."/>
            <person name="Lipzen A."/>
            <person name="Chen C."/>
            <person name="Yanf M."/>
            <person name="Daum C."/>
            <person name="Ng V."/>
            <person name="Clum A."/>
            <person name="Steindorff A."/>
            <person name="Ohm R."/>
            <person name="Martin F."/>
            <person name="Silar P."/>
            <person name="Natvig D."/>
            <person name="Lalanne C."/>
            <person name="Gautier V."/>
            <person name="Ament-velasquez S.L."/>
            <person name="Kruys A."/>
            <person name="Hutchinson M.I."/>
            <person name="Powell A.J."/>
            <person name="Barry K."/>
            <person name="Miller A.N."/>
            <person name="Grigoriev I.V."/>
            <person name="Debuchy R."/>
            <person name="Gladieux P."/>
            <person name="Thoren M.H."/>
            <person name="Johannesson H."/>
        </authorList>
    </citation>
    <scope>NUCLEOTIDE SEQUENCE</scope>
    <source>
        <strain evidence="2">FGSC 1904</strain>
    </source>
</reference>
<accession>A0AAE0UFL0</accession>
<evidence type="ECO:0000259" key="1">
    <source>
        <dbReference type="Pfam" id="PF06985"/>
    </source>
</evidence>
<dbReference type="Proteomes" id="UP001281003">
    <property type="component" value="Unassembled WGS sequence"/>
</dbReference>
<feature type="domain" description="Heterokaryon incompatibility" evidence="1">
    <location>
        <begin position="183"/>
        <end position="340"/>
    </location>
</feature>
<sequence length="679" mass="77309">MSSSSISRWRRLTSTVYPLTRYCFTCKRFMSRRRYISKIDLLVSARSGCRYCVFLLHACEHFHLFEDPEQGIILVSGRWIHLTPGTRFKGSFDIYTPEGHLPAWRYIVQDANPLDAVLSGSPQTSEAYEFIRTCLRDCDSLHSECQIGDQELPTRLLDLWQKGPHQVVMVETGSLSAGHNTTYIALSYCWGKGQSLKLTSETVEAMKTGIVVSSLPQTLQDAITVTRALGQRYIWIDALCIIQDSPTDWQVESSRMALVYRNAYLTIASATASDVTEGFLRNYRETNDWYREPYHEEWINPQGCSTIVGVRHSNGIYGHSSDYGRFPVLPWSCRGWTLQEQLLSRRLLVYHAYELRWFCQKESRCQCPSNGSSEFEITPRGPLELPRSKIESAELAHDHWRHIAVNYTAREITDVRDRLPAISGLAQGFQRVIQSTYIAGVWSNQIPDLLWSVSYSRLRYALDAYVAPTFSWASISSPLATFATGPIEDRQAFYSSDKWTSGAVMEDGCSIVDGINPLGRVSNGWIKLRGYIFKAAFVDGGGCQKRYAIKSQYIGDHGFDSDTWLENFTTTNEHGDVEISVRRMRQSSPEATPANEPPLTRIREDAVVHLFYVGFRLTRRSYVKFYFLVLGLASDKPGMYERLGLLEFTLWTKSRKKLQKYLSGLMAAAEGHHQLVTIV</sequence>
<dbReference type="Pfam" id="PF06985">
    <property type="entry name" value="HET"/>
    <property type="match status" value="1"/>
</dbReference>
<organism evidence="2 3">
    <name type="scientific">Sordaria brevicollis</name>
    <dbReference type="NCBI Taxonomy" id="83679"/>
    <lineage>
        <taxon>Eukaryota</taxon>
        <taxon>Fungi</taxon>
        <taxon>Dikarya</taxon>
        <taxon>Ascomycota</taxon>
        <taxon>Pezizomycotina</taxon>
        <taxon>Sordariomycetes</taxon>
        <taxon>Sordariomycetidae</taxon>
        <taxon>Sordariales</taxon>
        <taxon>Sordariaceae</taxon>
        <taxon>Sordaria</taxon>
    </lineage>
</organism>
<dbReference type="AlphaFoldDB" id="A0AAE0UFL0"/>
<proteinExistence type="predicted"/>
<dbReference type="EMBL" id="JAUTDP010000002">
    <property type="protein sequence ID" value="KAK3402248.1"/>
    <property type="molecule type" value="Genomic_DNA"/>
</dbReference>
<dbReference type="PANTHER" id="PTHR33112">
    <property type="entry name" value="DOMAIN PROTEIN, PUTATIVE-RELATED"/>
    <property type="match status" value="1"/>
</dbReference>
<gene>
    <name evidence="2" type="ORF">B0T20DRAFT_135204</name>
</gene>
<keyword evidence="3" id="KW-1185">Reference proteome</keyword>